<dbReference type="EMBL" id="BMNI01000005">
    <property type="protein sequence ID" value="GGO90771.1"/>
    <property type="molecule type" value="Genomic_DNA"/>
</dbReference>
<comment type="caution">
    <text evidence="6">The sequence shown here is derived from an EMBL/GenBank/DDBJ whole genome shotgun (WGS) entry which is preliminary data.</text>
</comment>
<dbReference type="Pfam" id="PF08386">
    <property type="entry name" value="Abhydrolase_4"/>
    <property type="match status" value="1"/>
</dbReference>
<evidence type="ECO:0000259" key="4">
    <source>
        <dbReference type="Pfam" id="PF00561"/>
    </source>
</evidence>
<evidence type="ECO:0000313" key="6">
    <source>
        <dbReference type="EMBL" id="GGO90771.1"/>
    </source>
</evidence>
<dbReference type="PANTHER" id="PTHR43248:SF25">
    <property type="entry name" value="AB HYDROLASE-1 DOMAIN-CONTAINING PROTEIN-RELATED"/>
    <property type="match status" value="1"/>
</dbReference>
<dbReference type="InterPro" id="IPR013595">
    <property type="entry name" value="Pept_S33_TAP-like_C"/>
</dbReference>
<dbReference type="Pfam" id="PF00561">
    <property type="entry name" value="Abhydrolase_1"/>
    <property type="match status" value="1"/>
</dbReference>
<sequence>MKRALPIVFVVLAVLFPAVIAVAVLADERGGDQGSPTASSTSVPVRPEQKGARTAPRPGLQRFYDQRLDWSTCRDGDACATLEVPLDYRKPTGATIGIAVLRNAADGSRNAPDLLVNPGGPGAPGTDMAAAPVGSYFPATIHEHFNLIGFDPRGTGASDPVDCLSDREVDEMMAADPDPDNPREVTDTVKRADAFAAGCERRTGELFRHLSTHDAARDMDVLRAALGNAKMDYLGFSYGTKLGATYADLFPKRVGRMVLDGAVDPTLSSLDSSLGQAHGFQVALDAYVDHCVEGGGCYLGDTRAAALRRISAFLDDIDTTPLVVGTRRLTAGTAFLGIIQPLYVRELWPALDDALKKALHGDGSGLLQWSDLYTARKPGGGYEDNSAEAIAAINCDDDPTSVPAARIPALFPRFEKESPTFGRIFAWGMLGCRSLGPGKGAPKPDWHLDARGAAPIVVIGTTRDPATPLAWAQALASQLDSGVLITRDGDGHTGYNKGNSCVDDAVETYLIDGKAPSRDLTC</sequence>
<dbReference type="RefSeq" id="WP_188784187.1">
    <property type="nucleotide sequence ID" value="NZ_BMNI01000005.1"/>
</dbReference>
<feature type="compositionally biased region" description="Polar residues" evidence="3">
    <location>
        <begin position="34"/>
        <end position="43"/>
    </location>
</feature>
<reference evidence="7" key="1">
    <citation type="journal article" date="2019" name="Int. J. Syst. Evol. Microbiol.">
        <title>The Global Catalogue of Microorganisms (GCM) 10K type strain sequencing project: providing services to taxonomists for standard genome sequencing and annotation.</title>
        <authorList>
            <consortium name="The Broad Institute Genomics Platform"/>
            <consortium name="The Broad Institute Genome Sequencing Center for Infectious Disease"/>
            <person name="Wu L."/>
            <person name="Ma J."/>
        </authorList>
    </citation>
    <scope>NUCLEOTIDE SEQUENCE [LARGE SCALE GENOMIC DNA]</scope>
    <source>
        <strain evidence="7">CGMCC 4.7371</strain>
    </source>
</reference>
<comment type="similarity">
    <text evidence="1">Belongs to the peptidase S33 family.</text>
</comment>
<dbReference type="SUPFAM" id="SSF53474">
    <property type="entry name" value="alpha/beta-Hydrolases"/>
    <property type="match status" value="1"/>
</dbReference>
<evidence type="ECO:0000259" key="5">
    <source>
        <dbReference type="Pfam" id="PF08386"/>
    </source>
</evidence>
<evidence type="ECO:0000256" key="1">
    <source>
        <dbReference type="ARBA" id="ARBA00010088"/>
    </source>
</evidence>
<organism evidence="6 7">
    <name type="scientific">Nocardioides phosphati</name>
    <dbReference type="NCBI Taxonomy" id="1867775"/>
    <lineage>
        <taxon>Bacteria</taxon>
        <taxon>Bacillati</taxon>
        <taxon>Actinomycetota</taxon>
        <taxon>Actinomycetes</taxon>
        <taxon>Propionibacteriales</taxon>
        <taxon>Nocardioidaceae</taxon>
        <taxon>Nocardioides</taxon>
    </lineage>
</organism>
<gene>
    <name evidence="6" type="ORF">GCM10011584_23330</name>
</gene>
<proteinExistence type="inferred from homology"/>
<dbReference type="InterPro" id="IPR051601">
    <property type="entry name" value="Serine_prot/Carboxylest_S33"/>
</dbReference>
<evidence type="ECO:0000256" key="3">
    <source>
        <dbReference type="SAM" id="MobiDB-lite"/>
    </source>
</evidence>
<dbReference type="InterPro" id="IPR000073">
    <property type="entry name" value="AB_hydrolase_1"/>
</dbReference>
<dbReference type="InterPro" id="IPR029058">
    <property type="entry name" value="AB_hydrolase_fold"/>
</dbReference>
<dbReference type="PANTHER" id="PTHR43248">
    <property type="entry name" value="2-SUCCINYL-6-HYDROXY-2,4-CYCLOHEXADIENE-1-CARBOXYLATE SYNTHASE"/>
    <property type="match status" value="1"/>
</dbReference>
<dbReference type="Proteomes" id="UP000655410">
    <property type="component" value="Unassembled WGS sequence"/>
</dbReference>
<protein>
    <submittedName>
        <fullName evidence="6">Proteinase</fullName>
    </submittedName>
</protein>
<evidence type="ECO:0000256" key="2">
    <source>
        <dbReference type="ARBA" id="ARBA00022801"/>
    </source>
</evidence>
<feature type="domain" description="Peptidase S33 tripeptidyl aminopeptidase-like C-terminal" evidence="5">
    <location>
        <begin position="419"/>
        <end position="522"/>
    </location>
</feature>
<dbReference type="Gene3D" id="3.40.50.1820">
    <property type="entry name" value="alpha/beta hydrolase"/>
    <property type="match status" value="1"/>
</dbReference>
<evidence type="ECO:0000313" key="7">
    <source>
        <dbReference type="Proteomes" id="UP000655410"/>
    </source>
</evidence>
<feature type="domain" description="AB hydrolase-1" evidence="4">
    <location>
        <begin position="114"/>
        <end position="327"/>
    </location>
</feature>
<feature type="region of interest" description="Disordered" evidence="3">
    <location>
        <begin position="30"/>
        <end position="58"/>
    </location>
</feature>
<accession>A0ABQ2NGB8</accession>
<keyword evidence="2" id="KW-0378">Hydrolase</keyword>
<name>A0ABQ2NGB8_9ACTN</name>
<keyword evidence="7" id="KW-1185">Reference proteome</keyword>